<dbReference type="InterPro" id="IPR011333">
    <property type="entry name" value="SKP1/BTB/POZ_sf"/>
</dbReference>
<evidence type="ECO:0000313" key="3">
    <source>
        <dbReference type="EMBL" id="EFX86049.1"/>
    </source>
</evidence>
<dbReference type="eggNOG" id="KOG1987">
    <property type="taxonomic scope" value="Eukaryota"/>
</dbReference>
<dbReference type="InterPro" id="IPR000210">
    <property type="entry name" value="BTB/POZ_dom"/>
</dbReference>
<evidence type="ECO:0000313" key="4">
    <source>
        <dbReference type="Proteomes" id="UP000000305"/>
    </source>
</evidence>
<dbReference type="GO" id="GO:0043161">
    <property type="term" value="P:proteasome-mediated ubiquitin-dependent protein catabolic process"/>
    <property type="evidence" value="ECO:0000318"/>
    <property type="project" value="GO_Central"/>
</dbReference>
<sequence length="344" mass="39309">MTDTSSIKVQEVRNGLYRIHWIFSEVMKKELGEYKEAFHLSSGTQSHQIYTINYHIKSANGKDSKQGGKYEYSITVAEKSECQPISRDASSSNPKILDCAYLFMDNKFAHGNEIPLNKITAGKWMMKCVHPTYREHLTLWMDFGADPHLNENVMDVMKGLSEMFHKQILCDIQFEFNDGQTIGAHVSILSARSPVFSAMFQSGMVESQTRRVIITDISTEVFRQLLIYLYTGYAPKLEEESMTPPLLEAAEKYGVEILKNQCCTDVLQKRVSLDNSINLLVWSHMHSITKLFEATMEFIVRNLRDLCYQPQWKKLATDFPDLCVMATQRIAGPPTVTIESDSDD</sequence>
<dbReference type="InParanoid" id="E9G355"/>
<feature type="domain" description="BTB" evidence="2">
    <location>
        <begin position="170"/>
        <end position="232"/>
    </location>
</feature>
<dbReference type="EMBL" id="GL732531">
    <property type="protein sequence ID" value="EFX86049.1"/>
    <property type="molecule type" value="Genomic_DNA"/>
</dbReference>
<dbReference type="PROSITE" id="PS50097">
    <property type="entry name" value="BTB"/>
    <property type="match status" value="1"/>
</dbReference>
<dbReference type="KEGG" id="dpx:DAPPUDRAFT_193467"/>
<dbReference type="GO" id="GO:0005737">
    <property type="term" value="C:cytoplasm"/>
    <property type="evidence" value="ECO:0000318"/>
    <property type="project" value="GO_Central"/>
</dbReference>
<dbReference type="AlphaFoldDB" id="E9G355"/>
<dbReference type="GO" id="GO:0046872">
    <property type="term" value="F:metal ion binding"/>
    <property type="evidence" value="ECO:0007669"/>
    <property type="project" value="UniProtKB-KW"/>
</dbReference>
<organism evidence="3 4">
    <name type="scientific">Daphnia pulex</name>
    <name type="common">Water flea</name>
    <dbReference type="NCBI Taxonomy" id="6669"/>
    <lineage>
        <taxon>Eukaryota</taxon>
        <taxon>Metazoa</taxon>
        <taxon>Ecdysozoa</taxon>
        <taxon>Arthropoda</taxon>
        <taxon>Crustacea</taxon>
        <taxon>Branchiopoda</taxon>
        <taxon>Diplostraca</taxon>
        <taxon>Cladocera</taxon>
        <taxon>Anomopoda</taxon>
        <taxon>Daphniidae</taxon>
        <taxon>Daphnia</taxon>
    </lineage>
</organism>
<proteinExistence type="predicted"/>
<dbReference type="FunFam" id="1.25.40.420:FF:000012">
    <property type="entry name" value="BTB/POZ and TAZ domain-containing protein 2"/>
    <property type="match status" value="1"/>
</dbReference>
<protein>
    <recommendedName>
        <fullName evidence="2">BTB domain-containing protein</fullName>
    </recommendedName>
</protein>
<dbReference type="PhylomeDB" id="E9G355"/>
<dbReference type="SUPFAM" id="SSF54695">
    <property type="entry name" value="POZ domain"/>
    <property type="match status" value="1"/>
</dbReference>
<keyword evidence="1" id="KW-0479">Metal-binding</keyword>
<dbReference type="GO" id="GO:0005516">
    <property type="term" value="F:calmodulin binding"/>
    <property type="evidence" value="ECO:0007669"/>
    <property type="project" value="UniProtKB-ARBA"/>
</dbReference>
<dbReference type="Pfam" id="PF00651">
    <property type="entry name" value="BTB"/>
    <property type="match status" value="1"/>
</dbReference>
<gene>
    <name evidence="3" type="ORF">DAPPUDRAFT_193467</name>
</gene>
<dbReference type="SMART" id="SM00225">
    <property type="entry name" value="BTB"/>
    <property type="match status" value="1"/>
</dbReference>
<dbReference type="GO" id="GO:0005634">
    <property type="term" value="C:nucleus"/>
    <property type="evidence" value="ECO:0000318"/>
    <property type="project" value="GO_Central"/>
</dbReference>
<dbReference type="FunFam" id="3.30.710.10:FF:000186">
    <property type="entry name" value="Uncharacterized protein"/>
    <property type="match status" value="1"/>
</dbReference>
<dbReference type="GO" id="GO:0030162">
    <property type="term" value="P:regulation of proteolysis"/>
    <property type="evidence" value="ECO:0000318"/>
    <property type="project" value="GO_Central"/>
</dbReference>
<dbReference type="Gene3D" id="1.25.40.420">
    <property type="match status" value="1"/>
</dbReference>
<keyword evidence="4" id="KW-1185">Reference proteome</keyword>
<dbReference type="GO" id="GO:0009751">
    <property type="term" value="P:response to salicylic acid"/>
    <property type="evidence" value="ECO:0007669"/>
    <property type="project" value="UniProtKB-ARBA"/>
</dbReference>
<dbReference type="PANTHER" id="PTHR24413">
    <property type="entry name" value="SPECKLE-TYPE POZ PROTEIN"/>
    <property type="match status" value="1"/>
</dbReference>
<dbReference type="GO" id="GO:0042542">
    <property type="term" value="P:response to hydrogen peroxide"/>
    <property type="evidence" value="ECO:0007669"/>
    <property type="project" value="UniProtKB-ARBA"/>
</dbReference>
<evidence type="ECO:0000259" key="2">
    <source>
        <dbReference type="PROSITE" id="PS50097"/>
    </source>
</evidence>
<dbReference type="Proteomes" id="UP000000305">
    <property type="component" value="Unassembled WGS sequence"/>
</dbReference>
<dbReference type="OMA" id="HWIFSEV"/>
<accession>E9G355</accession>
<evidence type="ECO:0000256" key="1">
    <source>
        <dbReference type="ARBA" id="ARBA00022723"/>
    </source>
</evidence>
<name>E9G355_DAPPU</name>
<dbReference type="HOGENOM" id="CLU_050585_1_0_1"/>
<reference evidence="3 4" key="1">
    <citation type="journal article" date="2011" name="Science">
        <title>The ecoresponsive genome of Daphnia pulex.</title>
        <authorList>
            <person name="Colbourne J.K."/>
            <person name="Pfrender M.E."/>
            <person name="Gilbert D."/>
            <person name="Thomas W.K."/>
            <person name="Tucker A."/>
            <person name="Oakley T.H."/>
            <person name="Tokishita S."/>
            <person name="Aerts A."/>
            <person name="Arnold G.J."/>
            <person name="Basu M.K."/>
            <person name="Bauer D.J."/>
            <person name="Caceres C.E."/>
            <person name="Carmel L."/>
            <person name="Casola C."/>
            <person name="Choi J.H."/>
            <person name="Detter J.C."/>
            <person name="Dong Q."/>
            <person name="Dusheyko S."/>
            <person name="Eads B.D."/>
            <person name="Frohlich T."/>
            <person name="Geiler-Samerotte K.A."/>
            <person name="Gerlach D."/>
            <person name="Hatcher P."/>
            <person name="Jogdeo S."/>
            <person name="Krijgsveld J."/>
            <person name="Kriventseva E.V."/>
            <person name="Kultz D."/>
            <person name="Laforsch C."/>
            <person name="Lindquist E."/>
            <person name="Lopez J."/>
            <person name="Manak J.R."/>
            <person name="Muller J."/>
            <person name="Pangilinan J."/>
            <person name="Patwardhan R.P."/>
            <person name="Pitluck S."/>
            <person name="Pritham E.J."/>
            <person name="Rechtsteiner A."/>
            <person name="Rho M."/>
            <person name="Rogozin I.B."/>
            <person name="Sakarya O."/>
            <person name="Salamov A."/>
            <person name="Schaack S."/>
            <person name="Shapiro H."/>
            <person name="Shiga Y."/>
            <person name="Skalitzky C."/>
            <person name="Smith Z."/>
            <person name="Souvorov A."/>
            <person name="Sung W."/>
            <person name="Tang Z."/>
            <person name="Tsuchiya D."/>
            <person name="Tu H."/>
            <person name="Vos H."/>
            <person name="Wang M."/>
            <person name="Wolf Y.I."/>
            <person name="Yamagata H."/>
            <person name="Yamada T."/>
            <person name="Ye Y."/>
            <person name="Shaw J.R."/>
            <person name="Andrews J."/>
            <person name="Crease T.J."/>
            <person name="Tang H."/>
            <person name="Lucas S.M."/>
            <person name="Robertson H.M."/>
            <person name="Bork P."/>
            <person name="Koonin E.V."/>
            <person name="Zdobnov E.M."/>
            <person name="Grigoriev I.V."/>
            <person name="Lynch M."/>
            <person name="Boore J.L."/>
        </authorList>
    </citation>
    <scope>NUCLEOTIDE SEQUENCE [LARGE SCALE GENOMIC DNA]</scope>
</reference>
<dbReference type="Gene3D" id="3.30.710.10">
    <property type="entry name" value="Potassium Channel Kv1.1, Chain A"/>
    <property type="match status" value="1"/>
</dbReference>
<dbReference type="OrthoDB" id="6359816at2759"/>
<dbReference type="GO" id="GO:0031625">
    <property type="term" value="F:ubiquitin protein ligase binding"/>
    <property type="evidence" value="ECO:0000318"/>
    <property type="project" value="GO_Central"/>
</dbReference>